<comment type="subcellular location">
    <subcellularLocation>
        <location evidence="1">Cell membrane</location>
        <topology evidence="1">Multi-pass membrane protein</topology>
    </subcellularLocation>
</comment>
<evidence type="ECO:0000256" key="3">
    <source>
        <dbReference type="ARBA" id="ARBA00022692"/>
    </source>
</evidence>
<dbReference type="InterPro" id="IPR020846">
    <property type="entry name" value="MFS_dom"/>
</dbReference>
<proteinExistence type="predicted"/>
<evidence type="ECO:0000256" key="4">
    <source>
        <dbReference type="ARBA" id="ARBA00022989"/>
    </source>
</evidence>
<dbReference type="InterPro" id="IPR050189">
    <property type="entry name" value="MFS_Efflux_Transporters"/>
</dbReference>
<accession>A0A916W5W1</accession>
<dbReference type="InterPro" id="IPR011701">
    <property type="entry name" value="MFS"/>
</dbReference>
<feature type="transmembrane region" description="Helical" evidence="6">
    <location>
        <begin position="272"/>
        <end position="290"/>
    </location>
</feature>
<keyword evidence="3 6" id="KW-0812">Transmembrane</keyword>
<feature type="transmembrane region" description="Helical" evidence="6">
    <location>
        <begin position="154"/>
        <end position="178"/>
    </location>
</feature>
<dbReference type="PROSITE" id="PS50850">
    <property type="entry name" value="MFS"/>
    <property type="match status" value="1"/>
</dbReference>
<reference evidence="8" key="1">
    <citation type="journal article" date="2014" name="Int. J. Syst. Evol. Microbiol.">
        <title>Complete genome sequence of Corynebacterium casei LMG S-19264T (=DSM 44701T), isolated from a smear-ripened cheese.</title>
        <authorList>
            <consortium name="US DOE Joint Genome Institute (JGI-PGF)"/>
            <person name="Walter F."/>
            <person name="Albersmeier A."/>
            <person name="Kalinowski J."/>
            <person name="Ruckert C."/>
        </authorList>
    </citation>
    <scope>NUCLEOTIDE SEQUENCE</scope>
    <source>
        <strain evidence="8">CGMCC 1.15320</strain>
    </source>
</reference>
<feature type="transmembrane region" description="Helical" evidence="6">
    <location>
        <begin position="69"/>
        <end position="88"/>
    </location>
</feature>
<evidence type="ECO:0000256" key="6">
    <source>
        <dbReference type="SAM" id="Phobius"/>
    </source>
</evidence>
<feature type="transmembrane region" description="Helical" evidence="6">
    <location>
        <begin position="239"/>
        <end position="260"/>
    </location>
</feature>
<dbReference type="EMBL" id="BMIF01000007">
    <property type="protein sequence ID" value="GGA69402.1"/>
    <property type="molecule type" value="Genomic_DNA"/>
</dbReference>
<evidence type="ECO:0000313" key="8">
    <source>
        <dbReference type="EMBL" id="GGA69402.1"/>
    </source>
</evidence>
<dbReference type="Proteomes" id="UP000636264">
    <property type="component" value="Unassembled WGS sequence"/>
</dbReference>
<comment type="caution">
    <text evidence="8">The sequence shown here is derived from an EMBL/GenBank/DDBJ whole genome shotgun (WGS) entry which is preliminary data.</text>
</comment>
<evidence type="ECO:0000256" key="1">
    <source>
        <dbReference type="ARBA" id="ARBA00004651"/>
    </source>
</evidence>
<dbReference type="RefSeq" id="WP_188721314.1">
    <property type="nucleotide sequence ID" value="NZ_BMIF01000007.1"/>
</dbReference>
<organism evidence="8 9">
    <name type="scientific">Nitratireductor aestuarii</name>
    <dbReference type="NCBI Taxonomy" id="1735103"/>
    <lineage>
        <taxon>Bacteria</taxon>
        <taxon>Pseudomonadati</taxon>
        <taxon>Pseudomonadota</taxon>
        <taxon>Alphaproteobacteria</taxon>
        <taxon>Hyphomicrobiales</taxon>
        <taxon>Phyllobacteriaceae</taxon>
        <taxon>Nitratireductor</taxon>
    </lineage>
</organism>
<feature type="domain" description="Major facilitator superfamily (MFS) profile" evidence="7">
    <location>
        <begin position="3"/>
        <end position="393"/>
    </location>
</feature>
<sequence>MVGIVALTAAYMLSQFYRSFLAVLTPVLTSELNATHAELSMASGAWYAVFAVMQFAVGISLDRFGPRRTAAYLMGVCGTLGALLMALASSPGAVIIAMALIGMGCSPVLMASVFIFAKSYPPARLSILTSFFIGLGLVGSIIGTSPLAVAAELWGWRTVMTGFAISTLIISAAIFLFVKEPPLDAPVSMSGMIRGYLDLFRSKAFCLIIPMAIVMNIPSQAIRGLWVGPYLRDVYHADATFIGQVALYMAVALAIGSFAYGPLDTLFRTRKWILVWGSVATIAVLLWLAMVPTAPVMHMVAALIVIAFCGGSYGVLLAHGKAFMPSHLTGRGATLLNFFSIGGVGLTQFLFAGIYSAAAVPEDPSWGYQVLFACFSLALAIGLFIYLFAEDAKPARQEVPA</sequence>
<feature type="transmembrane region" description="Helical" evidence="6">
    <location>
        <begin position="199"/>
        <end position="219"/>
    </location>
</feature>
<evidence type="ECO:0000256" key="2">
    <source>
        <dbReference type="ARBA" id="ARBA00022475"/>
    </source>
</evidence>
<dbReference type="Pfam" id="PF07690">
    <property type="entry name" value="MFS_1"/>
    <property type="match status" value="1"/>
</dbReference>
<dbReference type="PANTHER" id="PTHR43124:SF3">
    <property type="entry name" value="CHLORAMPHENICOL EFFLUX PUMP RV0191"/>
    <property type="match status" value="1"/>
</dbReference>
<keyword evidence="9" id="KW-1185">Reference proteome</keyword>
<feature type="transmembrane region" description="Helical" evidence="6">
    <location>
        <begin position="338"/>
        <end position="360"/>
    </location>
</feature>
<keyword evidence="5 6" id="KW-0472">Membrane</keyword>
<feature type="transmembrane region" description="Helical" evidence="6">
    <location>
        <begin position="366"/>
        <end position="389"/>
    </location>
</feature>
<dbReference type="SUPFAM" id="SSF103473">
    <property type="entry name" value="MFS general substrate transporter"/>
    <property type="match status" value="1"/>
</dbReference>
<dbReference type="GO" id="GO:0005886">
    <property type="term" value="C:plasma membrane"/>
    <property type="evidence" value="ECO:0007669"/>
    <property type="project" value="UniProtKB-SubCell"/>
</dbReference>
<evidence type="ECO:0000259" key="7">
    <source>
        <dbReference type="PROSITE" id="PS50850"/>
    </source>
</evidence>
<evidence type="ECO:0000313" key="9">
    <source>
        <dbReference type="Proteomes" id="UP000636264"/>
    </source>
</evidence>
<name>A0A916W5W1_9HYPH</name>
<feature type="transmembrane region" description="Helical" evidence="6">
    <location>
        <begin position="296"/>
        <end position="318"/>
    </location>
</feature>
<protein>
    <submittedName>
        <fullName evidence="8">MFS transporter</fullName>
    </submittedName>
</protein>
<dbReference type="CDD" id="cd06174">
    <property type="entry name" value="MFS"/>
    <property type="match status" value="1"/>
</dbReference>
<keyword evidence="2" id="KW-1003">Cell membrane</keyword>
<dbReference type="Gene3D" id="1.20.1250.20">
    <property type="entry name" value="MFS general substrate transporter like domains"/>
    <property type="match status" value="2"/>
</dbReference>
<dbReference type="GO" id="GO:0022857">
    <property type="term" value="F:transmembrane transporter activity"/>
    <property type="evidence" value="ECO:0007669"/>
    <property type="project" value="InterPro"/>
</dbReference>
<gene>
    <name evidence="8" type="ORF">GCM10011385_23990</name>
</gene>
<feature type="transmembrane region" description="Helical" evidence="6">
    <location>
        <begin position="45"/>
        <end position="62"/>
    </location>
</feature>
<keyword evidence="4 6" id="KW-1133">Transmembrane helix</keyword>
<evidence type="ECO:0000256" key="5">
    <source>
        <dbReference type="ARBA" id="ARBA00023136"/>
    </source>
</evidence>
<reference evidence="8" key="2">
    <citation type="submission" date="2020-09" db="EMBL/GenBank/DDBJ databases">
        <authorList>
            <person name="Sun Q."/>
            <person name="Zhou Y."/>
        </authorList>
    </citation>
    <scope>NUCLEOTIDE SEQUENCE</scope>
    <source>
        <strain evidence="8">CGMCC 1.15320</strain>
    </source>
</reference>
<feature type="transmembrane region" description="Helical" evidence="6">
    <location>
        <begin position="128"/>
        <end position="148"/>
    </location>
</feature>
<dbReference type="AlphaFoldDB" id="A0A916W5W1"/>
<feature type="transmembrane region" description="Helical" evidence="6">
    <location>
        <begin position="94"/>
        <end position="116"/>
    </location>
</feature>
<dbReference type="PANTHER" id="PTHR43124">
    <property type="entry name" value="PURINE EFFLUX PUMP PBUE"/>
    <property type="match status" value="1"/>
</dbReference>
<dbReference type="InterPro" id="IPR036259">
    <property type="entry name" value="MFS_trans_sf"/>
</dbReference>